<keyword evidence="1" id="KW-0472">Membrane</keyword>
<organism evidence="2 3">
    <name type="scientific">Enterococcus pallens ATCC BAA-351</name>
    <dbReference type="NCBI Taxonomy" id="1158607"/>
    <lineage>
        <taxon>Bacteria</taxon>
        <taxon>Bacillati</taxon>
        <taxon>Bacillota</taxon>
        <taxon>Bacilli</taxon>
        <taxon>Lactobacillales</taxon>
        <taxon>Enterococcaceae</taxon>
        <taxon>Enterococcus</taxon>
    </lineage>
</organism>
<dbReference type="Proteomes" id="UP000013782">
    <property type="component" value="Unassembled WGS sequence"/>
</dbReference>
<dbReference type="HOGENOM" id="CLU_102870_0_0_9"/>
<feature type="transmembrane region" description="Helical" evidence="1">
    <location>
        <begin position="16"/>
        <end position="37"/>
    </location>
</feature>
<dbReference type="STRING" id="160454.RV10_GL002969"/>
<dbReference type="EMBL" id="AJAQ01000016">
    <property type="protein sequence ID" value="EOH93600.1"/>
    <property type="molecule type" value="Genomic_DNA"/>
</dbReference>
<dbReference type="PATRIC" id="fig|1158607.3.peg.2270"/>
<accession>R2SDK2</accession>
<name>R2SDK2_9ENTE</name>
<feature type="transmembrane region" description="Helical" evidence="1">
    <location>
        <begin position="57"/>
        <end position="79"/>
    </location>
</feature>
<feature type="transmembrane region" description="Helical" evidence="1">
    <location>
        <begin position="204"/>
        <end position="225"/>
    </location>
</feature>
<gene>
    <name evidence="2" type="ORF">UAU_02296</name>
</gene>
<dbReference type="RefSeq" id="WP_010757287.1">
    <property type="nucleotide sequence ID" value="NZ_ASWD01000001.1"/>
</dbReference>
<feature type="transmembrane region" description="Helical" evidence="1">
    <location>
        <begin position="154"/>
        <end position="174"/>
    </location>
</feature>
<keyword evidence="1" id="KW-1133">Transmembrane helix</keyword>
<evidence type="ECO:0000256" key="1">
    <source>
        <dbReference type="SAM" id="Phobius"/>
    </source>
</evidence>
<evidence type="ECO:0000313" key="3">
    <source>
        <dbReference type="Proteomes" id="UP000013782"/>
    </source>
</evidence>
<feature type="transmembrane region" description="Helical" evidence="1">
    <location>
        <begin position="109"/>
        <end position="134"/>
    </location>
</feature>
<comment type="caution">
    <text evidence="2">The sequence shown here is derived from an EMBL/GenBank/DDBJ whole genome shotgun (WGS) entry which is preliminary data.</text>
</comment>
<proteinExistence type="predicted"/>
<evidence type="ECO:0008006" key="4">
    <source>
        <dbReference type="Google" id="ProtNLM"/>
    </source>
</evidence>
<evidence type="ECO:0000313" key="2">
    <source>
        <dbReference type="EMBL" id="EOH93600.1"/>
    </source>
</evidence>
<keyword evidence="1" id="KW-0812">Transmembrane</keyword>
<keyword evidence="3" id="KW-1185">Reference proteome</keyword>
<sequence>MSLIKIERQKRSLKPYLLTAGIIPLVSLMLVYLIAIVSSQPIPAPVPSGQDISSYQFFYQISFIANVAGYVMLGAAMLIKYVMEAYSERNIYLTLGYPMSRKKVFFSKLLLCLSVIGPGVFISIFVTNTLFFISESVYQLADDTLNFQHVLDQLPLMLTAVVLVISICLIALFIGWLRNSIPLVIISAVLLFSIPSNLMSSGNIFIIMPLTVFLFIFSLIIVALLNNKVSRLEA</sequence>
<reference evidence="2 3" key="1">
    <citation type="submission" date="2013-02" db="EMBL/GenBank/DDBJ databases">
        <title>The Genome Sequence of Enterococcus pallens BAA-351.</title>
        <authorList>
            <consortium name="The Broad Institute Genome Sequencing Platform"/>
            <consortium name="The Broad Institute Genome Sequencing Center for Infectious Disease"/>
            <person name="Earl A.M."/>
            <person name="Gilmore M.S."/>
            <person name="Lebreton F."/>
            <person name="Walker B."/>
            <person name="Young S.K."/>
            <person name="Zeng Q."/>
            <person name="Gargeya S."/>
            <person name="Fitzgerald M."/>
            <person name="Haas B."/>
            <person name="Abouelleil A."/>
            <person name="Alvarado L."/>
            <person name="Arachchi H.M."/>
            <person name="Berlin A.M."/>
            <person name="Chapman S.B."/>
            <person name="Dewar J."/>
            <person name="Goldberg J."/>
            <person name="Griggs A."/>
            <person name="Gujja S."/>
            <person name="Hansen M."/>
            <person name="Howarth C."/>
            <person name="Imamovic A."/>
            <person name="Larimer J."/>
            <person name="McCowan C."/>
            <person name="Murphy C."/>
            <person name="Neiman D."/>
            <person name="Pearson M."/>
            <person name="Priest M."/>
            <person name="Roberts A."/>
            <person name="Saif S."/>
            <person name="Shea T."/>
            <person name="Sisk P."/>
            <person name="Sykes S."/>
            <person name="Wortman J."/>
            <person name="Nusbaum C."/>
            <person name="Birren B."/>
        </authorList>
    </citation>
    <scope>NUCLEOTIDE SEQUENCE [LARGE SCALE GENOMIC DNA]</scope>
    <source>
        <strain evidence="2 3">ATCC BAA-351</strain>
    </source>
</reference>
<feature type="transmembrane region" description="Helical" evidence="1">
    <location>
        <begin position="181"/>
        <end position="198"/>
    </location>
</feature>
<dbReference type="OrthoDB" id="9784784at2"/>
<protein>
    <recommendedName>
        <fullName evidence="4">ABC transporter permease</fullName>
    </recommendedName>
</protein>
<dbReference type="AlphaFoldDB" id="R2SDK2"/>